<feature type="region of interest" description="Disordered" evidence="6">
    <location>
        <begin position="410"/>
        <end position="430"/>
    </location>
</feature>
<dbReference type="SMR" id="A0A132A923"/>
<dbReference type="Proteomes" id="UP000616769">
    <property type="component" value="Unassembled WGS sequence"/>
</dbReference>
<evidence type="ECO:0000256" key="1">
    <source>
        <dbReference type="ARBA" id="ARBA00022737"/>
    </source>
</evidence>
<keyword evidence="7" id="KW-0472">Membrane</keyword>
<dbReference type="OrthoDB" id="532682at2759"/>
<dbReference type="InterPro" id="IPR011990">
    <property type="entry name" value="TPR-like_helical_dom_sf"/>
</dbReference>
<feature type="coiled-coil region" evidence="5">
    <location>
        <begin position="343"/>
        <end position="404"/>
    </location>
</feature>
<dbReference type="GO" id="GO:0044183">
    <property type="term" value="F:protein folding chaperone"/>
    <property type="evidence" value="ECO:0007669"/>
    <property type="project" value="TreeGrafter"/>
</dbReference>
<evidence type="ECO:0000313" key="9">
    <source>
        <dbReference type="Proteomes" id="UP000616769"/>
    </source>
</evidence>
<feature type="compositionally biased region" description="Polar residues" evidence="6">
    <location>
        <begin position="410"/>
        <end position="422"/>
    </location>
</feature>
<dbReference type="GO" id="GO:0003755">
    <property type="term" value="F:peptidyl-prolyl cis-trans isomerase activity"/>
    <property type="evidence" value="ECO:0007669"/>
    <property type="project" value="UniProtKB-KW"/>
</dbReference>
<dbReference type="InterPro" id="IPR046357">
    <property type="entry name" value="PPIase_dom_sf"/>
</dbReference>
<dbReference type="Pfam" id="PF13414">
    <property type="entry name" value="TPR_11"/>
    <property type="match status" value="1"/>
</dbReference>
<feature type="compositionally biased region" description="Polar residues" evidence="6">
    <location>
        <begin position="1"/>
        <end position="11"/>
    </location>
</feature>
<name>A0A132A923_SARSC</name>
<reference evidence="8 9" key="1">
    <citation type="journal article" date="2015" name="Parasit. Vectors">
        <title>Draft genome of the scabies mite.</title>
        <authorList>
            <person name="Rider S.D.Jr."/>
            <person name="Morgan M.S."/>
            <person name="Arlian L.G."/>
        </authorList>
    </citation>
    <scope>NUCLEOTIDE SEQUENCE [LARGE SCALE GENOMIC DNA]</scope>
    <source>
        <strain evidence="8">Arlian Lab</strain>
    </source>
</reference>
<keyword evidence="3" id="KW-0413">Isomerase</keyword>
<dbReference type="PANTHER" id="PTHR46512:SF1">
    <property type="entry name" value="PEPTIDYLPROLYL ISOMERASE"/>
    <property type="match status" value="1"/>
</dbReference>
<evidence type="ECO:0000256" key="2">
    <source>
        <dbReference type="ARBA" id="ARBA00022803"/>
    </source>
</evidence>
<dbReference type="SMART" id="SM00028">
    <property type="entry name" value="TPR"/>
    <property type="match status" value="3"/>
</dbReference>
<dbReference type="Gene3D" id="3.10.50.40">
    <property type="match status" value="1"/>
</dbReference>
<comment type="caution">
    <text evidence="8">The sequence shown here is derived from an EMBL/GenBank/DDBJ whole genome shotgun (WGS) entry which is preliminary data.</text>
</comment>
<sequence>MNQMEQPNIDQIDNLDEQDDFSEMPSLEEIENDASDAKTATEMNTAKKNEKIKKNIIIPEDDTTSKQTSSDSDDQDQENDGYMDILNNGDLKKKTVKSGKTSQRPPRGSKVVIRLETRIFAEDKDEEIGSGKIIKEETFDRFILDLGDNDLHQGLDLLIPLMELHDVCRALIKPRFAYGHLGNEEIGIPSDATLDCQIELLEIISQSDNVYGEEDENVESLFKKEPIQKRNERGCYKKSRGNFWFNRGEFSLAIQCYRGALKYLDSSDEELKTLDRKKSDIDQLEPETTKRIEQIEDLIEKRAQTYNNLAAAQMKLNAIDSALRSINDSLLLRPNNTKALFRHSKLLSEKGEYEEAIKELRKALKIDPKSEAIASELNRLNQILQKQLRNQKELYRRMMQANNTETVTNGKISTSAVQNSKSYQEKSDHLDNDRSKKFHKFWQRFRWPIISMSILTGAVLIRNVFAG</sequence>
<dbReference type="SUPFAM" id="SSF54534">
    <property type="entry name" value="FKBP-like"/>
    <property type="match status" value="1"/>
</dbReference>
<dbReference type="InterPro" id="IPR019734">
    <property type="entry name" value="TPR_rpt"/>
</dbReference>
<dbReference type="InterPro" id="IPR001179">
    <property type="entry name" value="PPIase_FKBP_dom"/>
</dbReference>
<dbReference type="PROSITE" id="PS50059">
    <property type="entry name" value="FKBP_PPIASE"/>
    <property type="match status" value="1"/>
</dbReference>
<keyword evidence="3" id="KW-0697">Rotamase</keyword>
<gene>
    <name evidence="8" type="ORF">QR98_0058510</name>
</gene>
<dbReference type="AlphaFoldDB" id="A0A132A923"/>
<comment type="catalytic activity">
    <reaction evidence="3">
        <text>[protein]-peptidylproline (omega=180) = [protein]-peptidylproline (omega=0)</text>
        <dbReference type="Rhea" id="RHEA:16237"/>
        <dbReference type="Rhea" id="RHEA-COMP:10747"/>
        <dbReference type="Rhea" id="RHEA-COMP:10748"/>
        <dbReference type="ChEBI" id="CHEBI:83833"/>
        <dbReference type="ChEBI" id="CHEBI:83834"/>
        <dbReference type="EC" id="5.2.1.8"/>
    </reaction>
</comment>
<dbReference type="PROSITE" id="PS50005">
    <property type="entry name" value="TPR"/>
    <property type="match status" value="2"/>
</dbReference>
<feature type="transmembrane region" description="Helical" evidence="7">
    <location>
        <begin position="445"/>
        <end position="465"/>
    </location>
</feature>
<dbReference type="PANTHER" id="PTHR46512">
    <property type="entry name" value="PEPTIDYLPROLYL ISOMERASE"/>
    <property type="match status" value="1"/>
</dbReference>
<dbReference type="GO" id="GO:0012505">
    <property type="term" value="C:endomembrane system"/>
    <property type="evidence" value="ECO:0007669"/>
    <property type="project" value="TreeGrafter"/>
</dbReference>
<proteinExistence type="predicted"/>
<dbReference type="GO" id="GO:0043066">
    <property type="term" value="P:negative regulation of apoptotic process"/>
    <property type="evidence" value="ECO:0007669"/>
    <property type="project" value="TreeGrafter"/>
</dbReference>
<evidence type="ECO:0000256" key="6">
    <source>
        <dbReference type="SAM" id="MobiDB-lite"/>
    </source>
</evidence>
<dbReference type="GO" id="GO:0016020">
    <property type="term" value="C:membrane"/>
    <property type="evidence" value="ECO:0007669"/>
    <property type="project" value="TreeGrafter"/>
</dbReference>
<dbReference type="EMBL" id="JXLN01011522">
    <property type="protein sequence ID" value="KPM07359.1"/>
    <property type="molecule type" value="Genomic_DNA"/>
</dbReference>
<feature type="repeat" description="TPR" evidence="4">
    <location>
        <begin position="303"/>
        <end position="336"/>
    </location>
</feature>
<feature type="region of interest" description="Disordered" evidence="6">
    <location>
        <begin position="1"/>
        <end position="88"/>
    </location>
</feature>
<feature type="compositionally biased region" description="Acidic residues" evidence="6">
    <location>
        <begin position="71"/>
        <end position="81"/>
    </location>
</feature>
<keyword evidence="7" id="KW-0812">Transmembrane</keyword>
<dbReference type="EC" id="5.2.1.8" evidence="3"/>
<dbReference type="GO" id="GO:0005740">
    <property type="term" value="C:mitochondrial envelope"/>
    <property type="evidence" value="ECO:0007669"/>
    <property type="project" value="TreeGrafter"/>
</dbReference>
<evidence type="ECO:0000256" key="7">
    <source>
        <dbReference type="SAM" id="Phobius"/>
    </source>
</evidence>
<organism evidence="8 9">
    <name type="scientific">Sarcoptes scabiei</name>
    <name type="common">Itch mite</name>
    <name type="synonym">Acarus scabiei</name>
    <dbReference type="NCBI Taxonomy" id="52283"/>
    <lineage>
        <taxon>Eukaryota</taxon>
        <taxon>Metazoa</taxon>
        <taxon>Ecdysozoa</taxon>
        <taxon>Arthropoda</taxon>
        <taxon>Chelicerata</taxon>
        <taxon>Arachnida</taxon>
        <taxon>Acari</taxon>
        <taxon>Acariformes</taxon>
        <taxon>Sarcoptiformes</taxon>
        <taxon>Astigmata</taxon>
        <taxon>Psoroptidia</taxon>
        <taxon>Sarcoptoidea</taxon>
        <taxon>Sarcoptidae</taxon>
        <taxon>Sarcoptinae</taxon>
        <taxon>Sarcoptes</taxon>
    </lineage>
</organism>
<keyword evidence="1" id="KW-0677">Repeat</keyword>
<evidence type="ECO:0000256" key="3">
    <source>
        <dbReference type="PROSITE-ProRule" id="PRU00277"/>
    </source>
</evidence>
<dbReference type="GO" id="GO:0005829">
    <property type="term" value="C:cytosol"/>
    <property type="evidence" value="ECO:0007669"/>
    <property type="project" value="TreeGrafter"/>
</dbReference>
<dbReference type="PROSITE" id="PS50293">
    <property type="entry name" value="TPR_REGION"/>
    <property type="match status" value="1"/>
</dbReference>
<dbReference type="SUPFAM" id="SSF48452">
    <property type="entry name" value="TPR-like"/>
    <property type="match status" value="1"/>
</dbReference>
<dbReference type="Gene3D" id="1.25.40.10">
    <property type="entry name" value="Tetratricopeptide repeat domain"/>
    <property type="match status" value="1"/>
</dbReference>
<accession>A0A132A923</accession>
<dbReference type="Pfam" id="PF00254">
    <property type="entry name" value="FKBP_C"/>
    <property type="match status" value="1"/>
</dbReference>
<feature type="compositionally biased region" description="Acidic residues" evidence="6">
    <location>
        <begin position="13"/>
        <end position="34"/>
    </location>
</feature>
<evidence type="ECO:0000313" key="8">
    <source>
        <dbReference type="EMBL" id="KPM07359.1"/>
    </source>
</evidence>
<keyword evidence="5" id="KW-0175">Coiled coil</keyword>
<dbReference type="InterPro" id="IPR050754">
    <property type="entry name" value="FKBP4/5/8-like"/>
</dbReference>
<protein>
    <recommendedName>
        <fullName evidence="3">peptidylprolyl isomerase</fullName>
        <ecNumber evidence="3">5.2.1.8</ecNumber>
    </recommendedName>
</protein>
<dbReference type="VEuPathDB" id="VectorBase:SSCA009791"/>
<evidence type="ECO:0000256" key="4">
    <source>
        <dbReference type="PROSITE-ProRule" id="PRU00339"/>
    </source>
</evidence>
<evidence type="ECO:0000256" key="5">
    <source>
        <dbReference type="SAM" id="Coils"/>
    </source>
</evidence>
<feature type="repeat" description="TPR" evidence="4">
    <location>
        <begin position="337"/>
        <end position="370"/>
    </location>
</feature>
<keyword evidence="2 4" id="KW-0802">TPR repeat</keyword>
<keyword evidence="7" id="KW-1133">Transmembrane helix</keyword>